<dbReference type="PROSITE" id="PS51464">
    <property type="entry name" value="SIS"/>
    <property type="match status" value="1"/>
</dbReference>
<name>A0A0C2NYX2_9VIBR</name>
<dbReference type="Pfam" id="PF01418">
    <property type="entry name" value="HTH_6"/>
    <property type="match status" value="1"/>
</dbReference>
<keyword evidence="3" id="KW-0804">Transcription</keyword>
<evidence type="ECO:0000259" key="5">
    <source>
        <dbReference type="PROSITE" id="PS51464"/>
    </source>
</evidence>
<dbReference type="GO" id="GO:0003677">
    <property type="term" value="F:DNA binding"/>
    <property type="evidence" value="ECO:0007669"/>
    <property type="project" value="UniProtKB-KW"/>
</dbReference>
<accession>A0A0C2NYX2</accession>
<dbReference type="Proteomes" id="UP000031672">
    <property type="component" value="Unassembled WGS sequence"/>
</dbReference>
<evidence type="ECO:0000256" key="3">
    <source>
        <dbReference type="ARBA" id="ARBA00023163"/>
    </source>
</evidence>
<dbReference type="InterPro" id="IPR009057">
    <property type="entry name" value="Homeodomain-like_sf"/>
</dbReference>
<dbReference type="InterPro" id="IPR046348">
    <property type="entry name" value="SIS_dom_sf"/>
</dbReference>
<gene>
    <name evidence="6" type="ORF">OJ16_06795</name>
</gene>
<evidence type="ECO:0000259" key="4">
    <source>
        <dbReference type="PROSITE" id="PS51071"/>
    </source>
</evidence>
<proteinExistence type="predicted"/>
<reference evidence="6 7" key="1">
    <citation type="submission" date="2014-11" db="EMBL/GenBank/DDBJ databases">
        <title>Draft Genome Sequence of Vibrio piscirenalis strains CECT 8603T and CECT 8604, two marine Gammaproteobacterium isolated from cultured gilthead sea bream (Sparus aurata).</title>
        <authorList>
            <person name="Arahal D.R."/>
            <person name="Rodrigo-Torres L."/>
            <person name="Lucena T."/>
            <person name="Pujalte M.J."/>
        </authorList>
    </citation>
    <scope>NUCLEOTIDE SEQUENCE [LARGE SCALE GENOMIC DNA]</scope>
    <source>
        <strain evidence="6 7">DCR 1-4-2</strain>
    </source>
</reference>
<comment type="caution">
    <text evidence="6">The sequence shown here is derived from an EMBL/GenBank/DDBJ whole genome shotgun (WGS) entry which is preliminary data.</text>
</comment>
<sequence length="281" mass="30461">MSFTHRLVSKRDKLSASGVTIADWVLANTEKTMALTSQELASAIGVSQSSIVKFTQKIGFKGYSQFKQALTEEISRKFALQSSPLHANIAMTDSTSTIIQKLVKAKTDAIFQTSHALDSERFDRVVELINHAHKVQIVGMGASALSGKDLGYKLLKLGILAITEMDSHVQIGMARTLTPNDVQIVFSFQGTTKEINLAAETAKEKGATVIAMTSPQKSALRDIADICLDTVADESAHRASSMAARTAQHVIADAIFITLVKLRGDDGQEMINEIASQIKRL</sequence>
<dbReference type="GO" id="GO:0097367">
    <property type="term" value="F:carbohydrate derivative binding"/>
    <property type="evidence" value="ECO:0007669"/>
    <property type="project" value="InterPro"/>
</dbReference>
<protein>
    <submittedName>
        <fullName evidence="6">XRE family transcriptional regulator</fullName>
    </submittedName>
</protein>
<dbReference type="InterPro" id="IPR035472">
    <property type="entry name" value="RpiR-like_SIS"/>
</dbReference>
<keyword evidence="7" id="KW-1185">Reference proteome</keyword>
<dbReference type="AlphaFoldDB" id="A0A0C2NYX2"/>
<keyword evidence="1" id="KW-0805">Transcription regulation</keyword>
<evidence type="ECO:0000313" key="7">
    <source>
        <dbReference type="Proteomes" id="UP000031672"/>
    </source>
</evidence>
<dbReference type="SUPFAM" id="SSF46689">
    <property type="entry name" value="Homeodomain-like"/>
    <property type="match status" value="1"/>
</dbReference>
<evidence type="ECO:0000256" key="1">
    <source>
        <dbReference type="ARBA" id="ARBA00023015"/>
    </source>
</evidence>
<keyword evidence="2" id="KW-0238">DNA-binding</keyword>
<dbReference type="SUPFAM" id="SSF53697">
    <property type="entry name" value="SIS domain"/>
    <property type="match status" value="1"/>
</dbReference>
<dbReference type="RefSeq" id="WP_040988629.1">
    <property type="nucleotide sequence ID" value="NZ_JBFRUC010000015.1"/>
</dbReference>
<feature type="domain" description="HTH rpiR-type" evidence="4">
    <location>
        <begin position="1"/>
        <end position="77"/>
    </location>
</feature>
<dbReference type="GO" id="GO:0003700">
    <property type="term" value="F:DNA-binding transcription factor activity"/>
    <property type="evidence" value="ECO:0007669"/>
    <property type="project" value="InterPro"/>
</dbReference>
<dbReference type="OrthoDB" id="3684496at2"/>
<evidence type="ECO:0000313" key="6">
    <source>
        <dbReference type="EMBL" id="KII80980.1"/>
    </source>
</evidence>
<dbReference type="Gene3D" id="3.40.50.10490">
    <property type="entry name" value="Glucose-6-phosphate isomerase like protein, domain 1"/>
    <property type="match status" value="1"/>
</dbReference>
<dbReference type="PANTHER" id="PTHR30514">
    <property type="entry name" value="GLUCOKINASE"/>
    <property type="match status" value="1"/>
</dbReference>
<dbReference type="Pfam" id="PF01380">
    <property type="entry name" value="SIS"/>
    <property type="match status" value="1"/>
</dbReference>
<feature type="domain" description="SIS" evidence="5">
    <location>
        <begin position="125"/>
        <end position="265"/>
    </location>
</feature>
<dbReference type="STRING" id="1461322.OJ16_06795"/>
<dbReference type="GO" id="GO:1901135">
    <property type="term" value="P:carbohydrate derivative metabolic process"/>
    <property type="evidence" value="ECO:0007669"/>
    <property type="project" value="InterPro"/>
</dbReference>
<dbReference type="InterPro" id="IPR047640">
    <property type="entry name" value="RpiR-like"/>
</dbReference>
<organism evidence="6 7">
    <name type="scientific">Vibrio renipiscarius</name>
    <dbReference type="NCBI Taxonomy" id="1461322"/>
    <lineage>
        <taxon>Bacteria</taxon>
        <taxon>Pseudomonadati</taxon>
        <taxon>Pseudomonadota</taxon>
        <taxon>Gammaproteobacteria</taxon>
        <taxon>Vibrionales</taxon>
        <taxon>Vibrionaceae</taxon>
        <taxon>Vibrio</taxon>
    </lineage>
</organism>
<evidence type="ECO:0000256" key="2">
    <source>
        <dbReference type="ARBA" id="ARBA00023125"/>
    </source>
</evidence>
<dbReference type="Gene3D" id="1.10.10.10">
    <property type="entry name" value="Winged helix-like DNA-binding domain superfamily/Winged helix DNA-binding domain"/>
    <property type="match status" value="1"/>
</dbReference>
<dbReference type="PANTHER" id="PTHR30514:SF17">
    <property type="entry name" value="HTH-TYPE TRANSCRIPTIONAL REGULATOR MURR"/>
    <property type="match status" value="1"/>
</dbReference>
<dbReference type="InterPro" id="IPR001347">
    <property type="entry name" value="SIS_dom"/>
</dbReference>
<dbReference type="EMBL" id="JTKH01000006">
    <property type="protein sequence ID" value="KII80980.1"/>
    <property type="molecule type" value="Genomic_DNA"/>
</dbReference>
<accession>A0A0C2NXY5</accession>
<dbReference type="InterPro" id="IPR036388">
    <property type="entry name" value="WH-like_DNA-bd_sf"/>
</dbReference>
<dbReference type="InterPro" id="IPR000281">
    <property type="entry name" value="HTH_RpiR"/>
</dbReference>
<dbReference type="CDD" id="cd05013">
    <property type="entry name" value="SIS_RpiR"/>
    <property type="match status" value="1"/>
</dbReference>
<dbReference type="PROSITE" id="PS51071">
    <property type="entry name" value="HTH_RPIR"/>
    <property type="match status" value="1"/>
</dbReference>